<comment type="caution">
    <text evidence="2">The sequence shown here is derived from an EMBL/GenBank/DDBJ whole genome shotgun (WGS) entry which is preliminary data.</text>
</comment>
<dbReference type="Proteomes" id="UP000324611">
    <property type="component" value="Unassembled WGS sequence"/>
</dbReference>
<keyword evidence="3" id="KW-1185">Reference proteome</keyword>
<evidence type="ECO:0000313" key="3">
    <source>
        <dbReference type="Proteomes" id="UP000324611"/>
    </source>
</evidence>
<reference evidence="2 3" key="1">
    <citation type="submission" date="2019-09" db="EMBL/GenBank/DDBJ databases">
        <title>Chitinophaga ginsengihumi sp. nov., isolated from soil of ginseng rhizosphere.</title>
        <authorList>
            <person name="Lee J."/>
        </authorList>
    </citation>
    <scope>NUCLEOTIDE SEQUENCE [LARGE SCALE GENOMIC DNA]</scope>
    <source>
        <strain evidence="2 3">BN140078</strain>
    </source>
</reference>
<sequence length="116" mass="12675">MPAINLIVIKTNQLQAQADFYTRLGFTFDYHQHGNGPFHYASTGNGPVLEIYPLPKGITTPDNTTRLGFTVNNLNQLIADLQTTGAVIVSPPQTTAWGYAAVVQDLDGRKIELTES</sequence>
<evidence type="ECO:0000313" key="2">
    <source>
        <dbReference type="EMBL" id="KAA2244914.1"/>
    </source>
</evidence>
<protein>
    <submittedName>
        <fullName evidence="2">Glyoxalase/bleomycin resistance/extradiol dioxygenase family protein</fullName>
    </submittedName>
</protein>
<keyword evidence="2" id="KW-0560">Oxidoreductase</keyword>
<gene>
    <name evidence="2" type="ORF">F0L74_02830</name>
</gene>
<dbReference type="InterPro" id="IPR004360">
    <property type="entry name" value="Glyas_Fos-R_dOase_dom"/>
</dbReference>
<dbReference type="InterPro" id="IPR029068">
    <property type="entry name" value="Glyas_Bleomycin-R_OHBP_Dase"/>
</dbReference>
<dbReference type="Gene3D" id="3.10.180.10">
    <property type="entry name" value="2,3-Dihydroxybiphenyl 1,2-Dioxygenase, domain 1"/>
    <property type="match status" value="1"/>
</dbReference>
<feature type="domain" description="VOC" evidence="1">
    <location>
        <begin position="3"/>
        <end position="116"/>
    </location>
</feature>
<dbReference type="PROSITE" id="PS51819">
    <property type="entry name" value="VOC"/>
    <property type="match status" value="1"/>
</dbReference>
<dbReference type="EMBL" id="VUOC01000001">
    <property type="protein sequence ID" value="KAA2244914.1"/>
    <property type="molecule type" value="Genomic_DNA"/>
</dbReference>
<dbReference type="GO" id="GO:0051213">
    <property type="term" value="F:dioxygenase activity"/>
    <property type="evidence" value="ECO:0007669"/>
    <property type="project" value="UniProtKB-KW"/>
</dbReference>
<dbReference type="RefSeq" id="WP_149836310.1">
    <property type="nucleotide sequence ID" value="NZ_VUOC01000001.1"/>
</dbReference>
<dbReference type="AlphaFoldDB" id="A0A5B2W1H9"/>
<dbReference type="SUPFAM" id="SSF54593">
    <property type="entry name" value="Glyoxalase/Bleomycin resistance protein/Dihydroxybiphenyl dioxygenase"/>
    <property type="match status" value="1"/>
</dbReference>
<proteinExistence type="predicted"/>
<dbReference type="InterPro" id="IPR037523">
    <property type="entry name" value="VOC_core"/>
</dbReference>
<name>A0A5B2W1H9_9BACT</name>
<reference evidence="2 3" key="2">
    <citation type="submission" date="2019-09" db="EMBL/GenBank/DDBJ databases">
        <authorList>
            <person name="Jin C."/>
        </authorList>
    </citation>
    <scope>NUCLEOTIDE SEQUENCE [LARGE SCALE GENOMIC DNA]</scope>
    <source>
        <strain evidence="2 3">BN140078</strain>
    </source>
</reference>
<organism evidence="2 3">
    <name type="scientific">Chitinophaga agrisoli</name>
    <dbReference type="NCBI Taxonomy" id="2607653"/>
    <lineage>
        <taxon>Bacteria</taxon>
        <taxon>Pseudomonadati</taxon>
        <taxon>Bacteroidota</taxon>
        <taxon>Chitinophagia</taxon>
        <taxon>Chitinophagales</taxon>
        <taxon>Chitinophagaceae</taxon>
        <taxon>Chitinophaga</taxon>
    </lineage>
</organism>
<keyword evidence="2" id="KW-0223">Dioxygenase</keyword>
<evidence type="ECO:0000259" key="1">
    <source>
        <dbReference type="PROSITE" id="PS51819"/>
    </source>
</evidence>
<dbReference type="Pfam" id="PF00903">
    <property type="entry name" value="Glyoxalase"/>
    <property type="match status" value="1"/>
</dbReference>
<accession>A0A5B2W1H9</accession>